<dbReference type="Pfam" id="PF10268">
    <property type="entry name" value="Tmemb_161AB"/>
    <property type="match status" value="1"/>
</dbReference>
<evidence type="ECO:0000256" key="4">
    <source>
        <dbReference type="ARBA" id="ARBA00022989"/>
    </source>
</evidence>
<evidence type="ECO:0000256" key="2">
    <source>
        <dbReference type="ARBA" id="ARBA00009706"/>
    </source>
</evidence>
<evidence type="ECO:0000256" key="5">
    <source>
        <dbReference type="ARBA" id="ARBA00023136"/>
    </source>
</evidence>
<dbReference type="AlphaFoldDB" id="A0AAE9DZU4"/>
<dbReference type="PANTHER" id="PTHR13624:SF6">
    <property type="entry name" value="EMEI"/>
    <property type="match status" value="1"/>
</dbReference>
<dbReference type="EMBL" id="CP090891">
    <property type="protein sequence ID" value="ULU14364.1"/>
    <property type="molecule type" value="Genomic_DNA"/>
</dbReference>
<feature type="transmembrane region" description="Helical" evidence="7">
    <location>
        <begin position="366"/>
        <end position="391"/>
    </location>
</feature>
<evidence type="ECO:0000313" key="9">
    <source>
        <dbReference type="Proteomes" id="UP000827892"/>
    </source>
</evidence>
<name>A0AAE9DZU4_CAEBR</name>
<evidence type="ECO:0000256" key="3">
    <source>
        <dbReference type="ARBA" id="ARBA00022692"/>
    </source>
</evidence>
<feature type="transmembrane region" description="Helical" evidence="7">
    <location>
        <begin position="167"/>
        <end position="185"/>
    </location>
</feature>
<protein>
    <submittedName>
        <fullName evidence="8">Uncharacterized protein</fullName>
    </submittedName>
</protein>
<keyword evidence="3 7" id="KW-0812">Transmembrane</keyword>
<comment type="subcellular location">
    <subcellularLocation>
        <location evidence="1">Membrane</location>
        <topology evidence="1">Multi-pass membrane protein</topology>
    </subcellularLocation>
</comment>
<dbReference type="GO" id="GO:0016020">
    <property type="term" value="C:membrane"/>
    <property type="evidence" value="ECO:0007669"/>
    <property type="project" value="UniProtKB-SubCell"/>
</dbReference>
<evidence type="ECO:0000313" key="8">
    <source>
        <dbReference type="EMBL" id="ULU14364.1"/>
    </source>
</evidence>
<feature type="transmembrane region" description="Helical" evidence="7">
    <location>
        <begin position="431"/>
        <end position="454"/>
    </location>
</feature>
<feature type="transmembrane region" description="Helical" evidence="7">
    <location>
        <begin position="232"/>
        <end position="252"/>
    </location>
</feature>
<keyword evidence="4 7" id="KW-1133">Transmembrane helix</keyword>
<feature type="transmembrane region" description="Helical" evidence="7">
    <location>
        <begin position="6"/>
        <end position="22"/>
    </location>
</feature>
<keyword evidence="5 7" id="KW-0472">Membrane</keyword>
<reference evidence="8 9" key="1">
    <citation type="submission" date="2022-05" db="EMBL/GenBank/DDBJ databases">
        <title>Chromosome-level reference genomes for two strains of Caenorhabditis briggsae: an improved platform for comparative genomics.</title>
        <authorList>
            <person name="Stevens L."/>
            <person name="Andersen E.C."/>
        </authorList>
    </citation>
    <scope>NUCLEOTIDE SEQUENCE [LARGE SCALE GENOMIC DNA]</scope>
    <source>
        <strain evidence="8">QX1410_ONT</strain>
        <tissue evidence="8">Whole-organism</tissue>
    </source>
</reference>
<dbReference type="PANTHER" id="PTHR13624">
    <property type="entry name" value="RE42071P"/>
    <property type="match status" value="1"/>
</dbReference>
<comment type="similarity">
    <text evidence="2">Belongs to the TMEM161 family.</text>
</comment>
<gene>
    <name evidence="8" type="ORF">L3Y34_016703</name>
</gene>
<dbReference type="InterPro" id="IPR019395">
    <property type="entry name" value="Transmembrane_161A/B"/>
</dbReference>
<organism evidence="8 9">
    <name type="scientific">Caenorhabditis briggsae</name>
    <dbReference type="NCBI Taxonomy" id="6238"/>
    <lineage>
        <taxon>Eukaryota</taxon>
        <taxon>Metazoa</taxon>
        <taxon>Ecdysozoa</taxon>
        <taxon>Nematoda</taxon>
        <taxon>Chromadorea</taxon>
        <taxon>Rhabditida</taxon>
        <taxon>Rhabditina</taxon>
        <taxon>Rhabditomorpha</taxon>
        <taxon>Rhabditoidea</taxon>
        <taxon>Rhabditidae</taxon>
        <taxon>Peloderinae</taxon>
        <taxon>Caenorhabditis</taxon>
    </lineage>
</organism>
<feature type="transmembrane region" description="Helical" evidence="7">
    <location>
        <begin position="136"/>
        <end position="160"/>
    </location>
</feature>
<evidence type="ECO:0000256" key="1">
    <source>
        <dbReference type="ARBA" id="ARBA00004141"/>
    </source>
</evidence>
<dbReference type="Proteomes" id="UP000827892">
    <property type="component" value="Chromosome I"/>
</dbReference>
<evidence type="ECO:0000256" key="7">
    <source>
        <dbReference type="SAM" id="Phobius"/>
    </source>
</evidence>
<evidence type="ECO:0000256" key="6">
    <source>
        <dbReference type="ARBA" id="ARBA00023180"/>
    </source>
</evidence>
<accession>A0AAE9DZU4</accession>
<feature type="transmembrane region" description="Helical" evidence="7">
    <location>
        <begin position="104"/>
        <end position="124"/>
    </location>
</feature>
<keyword evidence="6" id="KW-0325">Glycoprotein</keyword>
<sequence length="467" mass="53361">MAILGFHVVICLIAVTIITKLVRRANFIDVFITNGLYRFLAPSNQELKALLPPTKEKLNQRNRRKKREDEAVEGFSIPKSSPFQLSLYPVNVADLVQFEMYTQLHWMCLCIPVSLLVYTLSEIYNFVMPENKDFNVSIIFMLVVIMFVLQVLMTLSSYLVSSVDERGFMISIGAVYFLFAFIFAMNSHRIFDIQMLEAYDKLSTNIADFVESSGLFDNSTANIRDYRPTNPLMMYISLSVFFSMLSAMLVFPNFRCAMMYLKALEIDGRIRRAVDHVAFLLPAFILASFSKPLVHQLVEGPRKIVTIEQLDIIRIYLLLFWVFTKFITRVSHLQAHLNLAYDKVAEMRAESGKVKNYTIQAMIYRYYRYLCCAAIQYFGPAILALLFALLLKTTGNLSWLGAPRGIENAELNTLALTGPIRFVFDTTICRAFFSFLLVVTLLINFSLQLLGVVYHSYFVGGTGTTTN</sequence>
<proteinExistence type="inferred from homology"/>